<dbReference type="AlphaFoldDB" id="A0A380JBH1"/>
<keyword evidence="1" id="KW-0472">Membrane</keyword>
<keyword evidence="3" id="KW-1185">Reference proteome</keyword>
<feature type="transmembrane region" description="Helical" evidence="1">
    <location>
        <begin position="78"/>
        <end position="97"/>
    </location>
</feature>
<proteinExistence type="predicted"/>
<gene>
    <name evidence="2" type="ORF">NCTC11391_00439</name>
</gene>
<evidence type="ECO:0008006" key="4">
    <source>
        <dbReference type="Google" id="ProtNLM"/>
    </source>
</evidence>
<keyword evidence="1" id="KW-0812">Transmembrane</keyword>
<dbReference type="OrthoDB" id="5195477at2"/>
<dbReference type="RefSeq" id="WP_002996358.1">
    <property type="nucleotide sequence ID" value="NZ_UHFA01000002.1"/>
</dbReference>
<evidence type="ECO:0000313" key="2">
    <source>
        <dbReference type="EMBL" id="SUN35435.1"/>
    </source>
</evidence>
<reference evidence="2 3" key="1">
    <citation type="submission" date="2018-06" db="EMBL/GenBank/DDBJ databases">
        <authorList>
            <consortium name="Pathogen Informatics"/>
            <person name="Doyle S."/>
        </authorList>
    </citation>
    <scope>NUCLEOTIDE SEQUENCE [LARGE SCALE GENOMIC DNA]</scope>
    <source>
        <strain evidence="3">NCTC 11391</strain>
    </source>
</reference>
<dbReference type="InterPro" id="IPR025671">
    <property type="entry name" value="HXXEE"/>
</dbReference>
<dbReference type="EMBL" id="UHFA01000002">
    <property type="protein sequence ID" value="SUN35435.1"/>
    <property type="molecule type" value="Genomic_DNA"/>
</dbReference>
<feature type="transmembrane region" description="Helical" evidence="1">
    <location>
        <begin position="135"/>
        <end position="153"/>
    </location>
</feature>
<dbReference type="Pfam" id="PF13787">
    <property type="entry name" value="HXXEE"/>
    <property type="match status" value="1"/>
</dbReference>
<accession>A0A380JBH1</accession>
<feature type="transmembrane region" description="Helical" evidence="1">
    <location>
        <begin position="104"/>
        <end position="123"/>
    </location>
</feature>
<name>A0A380JBH1_STRDO</name>
<evidence type="ECO:0000256" key="1">
    <source>
        <dbReference type="SAM" id="Phobius"/>
    </source>
</evidence>
<dbReference type="Proteomes" id="UP000254082">
    <property type="component" value="Unassembled WGS sequence"/>
</dbReference>
<keyword evidence="1" id="KW-1133">Transmembrane helix</keyword>
<sequence length="173" mass="19814">MSLIMTYWFLPILFIIHDFEEIIMMPLWKQREAHKLEKFKIRFFGAVTDGSAFSIGVLEELLLLVLVALYCQASGNQLFYLAVLAGYSLHFIPHYLICFSFKGYVPGVVTALIELPLVIPMLLHYGQAVTSPGLFLLYLVIVVPLIFLNVIWLHGLMPKIQVFFEQYKQGPSD</sequence>
<evidence type="ECO:0000313" key="3">
    <source>
        <dbReference type="Proteomes" id="UP000254082"/>
    </source>
</evidence>
<protein>
    <recommendedName>
        <fullName evidence="4">HXXEE domain-containing protein</fullName>
    </recommendedName>
</protein>
<organism evidence="2 3">
    <name type="scientific">Streptococcus downei MFe28</name>
    <dbReference type="NCBI Taxonomy" id="764290"/>
    <lineage>
        <taxon>Bacteria</taxon>
        <taxon>Bacillati</taxon>
        <taxon>Bacillota</taxon>
        <taxon>Bacilli</taxon>
        <taxon>Lactobacillales</taxon>
        <taxon>Streptococcaceae</taxon>
        <taxon>Streptococcus</taxon>
    </lineage>
</organism>